<feature type="compositionally biased region" description="Basic and acidic residues" evidence="1">
    <location>
        <begin position="104"/>
        <end position="115"/>
    </location>
</feature>
<name>A0A8H4JF48_9HYPO</name>
<feature type="region of interest" description="Disordered" evidence="1">
    <location>
        <begin position="1"/>
        <end position="175"/>
    </location>
</feature>
<gene>
    <name evidence="2" type="ORF">F53441_14359</name>
</gene>
<protein>
    <submittedName>
        <fullName evidence="2">Uncharacterized protein</fullName>
    </submittedName>
</protein>
<feature type="compositionally biased region" description="Basic residues" evidence="1">
    <location>
        <begin position="9"/>
        <end position="19"/>
    </location>
</feature>
<comment type="caution">
    <text evidence="2">The sequence shown here is derived from an EMBL/GenBank/DDBJ whole genome shotgun (WGS) entry which is preliminary data.</text>
</comment>
<dbReference type="Proteomes" id="UP000605986">
    <property type="component" value="Unassembled WGS sequence"/>
</dbReference>
<accession>A0A8H4JF48</accession>
<evidence type="ECO:0000256" key="1">
    <source>
        <dbReference type="SAM" id="MobiDB-lite"/>
    </source>
</evidence>
<evidence type="ECO:0000313" key="2">
    <source>
        <dbReference type="EMBL" id="KAF4421274.1"/>
    </source>
</evidence>
<feature type="compositionally biased region" description="Basic and acidic residues" evidence="1">
    <location>
        <begin position="151"/>
        <end position="166"/>
    </location>
</feature>
<proteinExistence type="predicted"/>
<evidence type="ECO:0000313" key="3">
    <source>
        <dbReference type="Proteomes" id="UP000605986"/>
    </source>
</evidence>
<feature type="compositionally biased region" description="Acidic residues" evidence="1">
    <location>
        <begin position="66"/>
        <end position="83"/>
    </location>
</feature>
<reference evidence="2" key="1">
    <citation type="submission" date="2020-01" db="EMBL/GenBank/DDBJ databases">
        <title>Identification and distribution of gene clusters putatively required for synthesis of sphingolipid metabolism inhibitors in phylogenetically diverse species of the filamentous fungus Fusarium.</title>
        <authorList>
            <person name="Kim H.-S."/>
            <person name="Busman M."/>
            <person name="Brown D.W."/>
            <person name="Divon H."/>
            <person name="Uhlig S."/>
            <person name="Proctor R.H."/>
        </authorList>
    </citation>
    <scope>NUCLEOTIDE SEQUENCE</scope>
    <source>
        <strain evidence="2">NRRL 53441</strain>
    </source>
</reference>
<dbReference type="AlphaFoldDB" id="A0A8H4JF48"/>
<dbReference type="EMBL" id="JAADJG010001209">
    <property type="protein sequence ID" value="KAF4421274.1"/>
    <property type="molecule type" value="Genomic_DNA"/>
</dbReference>
<keyword evidence="3" id="KW-1185">Reference proteome</keyword>
<organism evidence="2 3">
    <name type="scientific">Fusarium austroafricanum</name>
    <dbReference type="NCBI Taxonomy" id="2364996"/>
    <lineage>
        <taxon>Eukaryota</taxon>
        <taxon>Fungi</taxon>
        <taxon>Dikarya</taxon>
        <taxon>Ascomycota</taxon>
        <taxon>Pezizomycotina</taxon>
        <taxon>Sordariomycetes</taxon>
        <taxon>Hypocreomycetidae</taxon>
        <taxon>Hypocreales</taxon>
        <taxon>Nectriaceae</taxon>
        <taxon>Fusarium</taxon>
        <taxon>Fusarium concolor species complex</taxon>
    </lineage>
</organism>
<sequence>MKIKETLYKRHKKKTKRKTKYEFENTAQSKFNKREKRRQKREEKIRNSVKIPQNTAESQPPADFEPSAENDLSEEPYSDEDIQDFMKRVIIRRRAQGKGTAQGDFDKRRVSKKSDPVTGYGRSGAGNDKRLSAQPNQSLEQPRSVLIVGKPEVKRKDGQSEKTGDRNRRRMEHKS</sequence>